<evidence type="ECO:0008006" key="7">
    <source>
        <dbReference type="Google" id="ProtNLM"/>
    </source>
</evidence>
<dbReference type="EMBL" id="VDEP01000360">
    <property type="protein sequence ID" value="KAA1097016.1"/>
    <property type="molecule type" value="Genomic_DNA"/>
</dbReference>
<comment type="caution">
    <text evidence="2">The sequence shown here is derived from an EMBL/GenBank/DDBJ whole genome shotgun (WGS) entry which is preliminary data.</text>
</comment>
<protein>
    <recommendedName>
        <fullName evidence="7">Secreted protein</fullName>
    </recommendedName>
</protein>
<feature type="chain" id="PRO_5036137674" description="Secreted protein" evidence="1">
    <location>
        <begin position="27"/>
        <end position="111"/>
    </location>
</feature>
<evidence type="ECO:0000313" key="3">
    <source>
        <dbReference type="EMBL" id="KAA1098893.1"/>
    </source>
</evidence>
<dbReference type="Proteomes" id="UP000325313">
    <property type="component" value="Unassembled WGS sequence"/>
</dbReference>
<evidence type="ECO:0000256" key="1">
    <source>
        <dbReference type="SAM" id="SignalP"/>
    </source>
</evidence>
<dbReference type="AlphaFoldDB" id="A0A5B0P7L3"/>
<evidence type="ECO:0000313" key="2">
    <source>
        <dbReference type="EMBL" id="KAA1097016.1"/>
    </source>
</evidence>
<dbReference type="Proteomes" id="UP000324748">
    <property type="component" value="Unassembled WGS sequence"/>
</dbReference>
<reference evidence="5 6" key="1">
    <citation type="submission" date="2019-05" db="EMBL/GenBank/DDBJ databases">
        <title>Emergence of the Ug99 lineage of the wheat stem rust pathogen through somatic hybridization.</title>
        <authorList>
            <person name="Li F."/>
            <person name="Upadhyaya N.M."/>
            <person name="Sperschneider J."/>
            <person name="Matny O."/>
            <person name="Nguyen-Phuc H."/>
            <person name="Mago R."/>
            <person name="Raley C."/>
            <person name="Miller M.E."/>
            <person name="Silverstein K.A.T."/>
            <person name="Henningsen E."/>
            <person name="Hirsch C.D."/>
            <person name="Visser B."/>
            <person name="Pretorius Z.A."/>
            <person name="Steffenson B.J."/>
            <person name="Schwessinger B."/>
            <person name="Dodds P.N."/>
            <person name="Figueroa M."/>
        </authorList>
    </citation>
    <scope>NUCLEOTIDE SEQUENCE [LARGE SCALE GENOMIC DNA]</scope>
    <source>
        <strain evidence="4">21-0</strain>
        <strain evidence="2 6">Ug99</strain>
    </source>
</reference>
<name>A0A5B0P7L3_PUCGR</name>
<evidence type="ECO:0000313" key="6">
    <source>
        <dbReference type="Proteomes" id="UP000325313"/>
    </source>
</evidence>
<accession>A0A5B0P7L3</accession>
<sequence length="111" mass="12936">MRNLHPIHLVVISTLLMLRPYRLTQGNRTKKCVNCIEKGFQIGERRTLVPLKDPLREMTCGVLWNPVISCMEPVMVETYLCTEPKCGYNAWVVQQICSRGHRPSQDIYYKK</sequence>
<organism evidence="2 6">
    <name type="scientific">Puccinia graminis f. sp. tritici</name>
    <dbReference type="NCBI Taxonomy" id="56615"/>
    <lineage>
        <taxon>Eukaryota</taxon>
        <taxon>Fungi</taxon>
        <taxon>Dikarya</taxon>
        <taxon>Basidiomycota</taxon>
        <taxon>Pucciniomycotina</taxon>
        <taxon>Pucciniomycetes</taxon>
        <taxon>Pucciniales</taxon>
        <taxon>Pucciniaceae</taxon>
        <taxon>Puccinia</taxon>
    </lineage>
</organism>
<dbReference type="EMBL" id="VDEP01000345">
    <property type="protein sequence ID" value="KAA1098893.1"/>
    <property type="molecule type" value="Genomic_DNA"/>
</dbReference>
<feature type="signal peptide" evidence="1">
    <location>
        <begin position="1"/>
        <end position="26"/>
    </location>
</feature>
<gene>
    <name evidence="4" type="ORF">PGT21_014157</name>
    <name evidence="2" type="ORF">PGTUg99_001088</name>
    <name evidence="3" type="ORF">PGTUg99_020947</name>
</gene>
<keyword evidence="1" id="KW-0732">Signal</keyword>
<evidence type="ECO:0000313" key="4">
    <source>
        <dbReference type="EMBL" id="KAA1105644.1"/>
    </source>
</evidence>
<evidence type="ECO:0000313" key="5">
    <source>
        <dbReference type="Proteomes" id="UP000324748"/>
    </source>
</evidence>
<dbReference type="EMBL" id="VSWC01000040">
    <property type="protein sequence ID" value="KAA1105644.1"/>
    <property type="molecule type" value="Genomic_DNA"/>
</dbReference>
<keyword evidence="5" id="KW-1185">Reference proteome</keyword>
<proteinExistence type="predicted"/>